<evidence type="ECO:0000313" key="2">
    <source>
        <dbReference type="EMBL" id="CAG6617706.1"/>
    </source>
</evidence>
<dbReference type="GO" id="GO:0000493">
    <property type="term" value="P:box H/ACA snoRNP assembly"/>
    <property type="evidence" value="ECO:0007669"/>
    <property type="project" value="InterPro"/>
</dbReference>
<dbReference type="PANTHER" id="PTHR12967:SF0">
    <property type="entry name" value="PROTEIN SHQ1 HOMOLOG"/>
    <property type="match status" value="1"/>
</dbReference>
<protein>
    <submittedName>
        <fullName evidence="2">Protein SHQ1 homolog</fullName>
    </submittedName>
</protein>
<feature type="domain" description="CS" evidence="1">
    <location>
        <begin position="1"/>
        <end position="89"/>
    </location>
</feature>
<dbReference type="GO" id="GO:0005654">
    <property type="term" value="C:nucleoplasm"/>
    <property type="evidence" value="ECO:0007669"/>
    <property type="project" value="TreeGrafter"/>
</dbReference>
<dbReference type="GO" id="GO:0051082">
    <property type="term" value="F:unfolded protein binding"/>
    <property type="evidence" value="ECO:0007669"/>
    <property type="project" value="TreeGrafter"/>
</dbReference>
<name>A0A8D8PXF0_9HEMI</name>
<dbReference type="AlphaFoldDB" id="A0A8D8PXF0"/>
<dbReference type="PROSITE" id="PS51203">
    <property type="entry name" value="CS"/>
    <property type="match status" value="1"/>
</dbReference>
<dbReference type="SUPFAM" id="SSF49764">
    <property type="entry name" value="HSP20-like chaperones"/>
    <property type="match status" value="1"/>
</dbReference>
<dbReference type="Pfam" id="PF21413">
    <property type="entry name" value="SHQ1-like_CS"/>
    <property type="match status" value="1"/>
</dbReference>
<evidence type="ECO:0000259" key="1">
    <source>
        <dbReference type="PROSITE" id="PS51203"/>
    </source>
</evidence>
<dbReference type="InterPro" id="IPR048696">
    <property type="entry name" value="SHQ1-like_CS"/>
</dbReference>
<dbReference type="Gene3D" id="2.60.40.790">
    <property type="match status" value="1"/>
</dbReference>
<sequence>MLTPLFELSQNEDNVAIIIKAPYANIADTEVYVEDTDFRFCSSPYYLRLHFPGQIKETEYTSGKYDSDKGQFTFIVNKINQGEHFPDLDLISKLLIPPNNHRVAKPGIEVSSRHRSKAQRSPEKSWLVIMYCVSTHLLANLITHNNTSSLCQSYGFDSYPETFLLP</sequence>
<dbReference type="GO" id="GO:0005737">
    <property type="term" value="C:cytoplasm"/>
    <property type="evidence" value="ECO:0007669"/>
    <property type="project" value="TreeGrafter"/>
</dbReference>
<dbReference type="EMBL" id="HBUF01039605">
    <property type="protein sequence ID" value="CAG6617706.1"/>
    <property type="molecule type" value="Transcribed_RNA"/>
</dbReference>
<dbReference type="InterPro" id="IPR039742">
    <property type="entry name" value="Shq1"/>
</dbReference>
<dbReference type="InterPro" id="IPR008978">
    <property type="entry name" value="HSP20-like_chaperone"/>
</dbReference>
<organism evidence="2">
    <name type="scientific">Cacopsylla melanoneura</name>
    <dbReference type="NCBI Taxonomy" id="428564"/>
    <lineage>
        <taxon>Eukaryota</taxon>
        <taxon>Metazoa</taxon>
        <taxon>Ecdysozoa</taxon>
        <taxon>Arthropoda</taxon>
        <taxon>Hexapoda</taxon>
        <taxon>Insecta</taxon>
        <taxon>Pterygota</taxon>
        <taxon>Neoptera</taxon>
        <taxon>Paraneoptera</taxon>
        <taxon>Hemiptera</taxon>
        <taxon>Sternorrhyncha</taxon>
        <taxon>Psylloidea</taxon>
        <taxon>Psyllidae</taxon>
        <taxon>Psyllinae</taxon>
        <taxon>Cacopsylla</taxon>
    </lineage>
</organism>
<dbReference type="EMBL" id="HBUF01039607">
    <property type="protein sequence ID" value="CAG6617709.1"/>
    <property type="molecule type" value="Transcribed_RNA"/>
</dbReference>
<dbReference type="PANTHER" id="PTHR12967">
    <property type="entry name" value="PROTEIN SHQ1 HOMOLOG"/>
    <property type="match status" value="1"/>
</dbReference>
<reference evidence="2" key="1">
    <citation type="submission" date="2021-05" db="EMBL/GenBank/DDBJ databases">
        <authorList>
            <person name="Alioto T."/>
            <person name="Alioto T."/>
            <person name="Gomez Garrido J."/>
        </authorList>
    </citation>
    <scope>NUCLEOTIDE SEQUENCE</scope>
</reference>
<dbReference type="InterPro" id="IPR007052">
    <property type="entry name" value="CS_dom"/>
</dbReference>
<accession>A0A8D8PXF0</accession>
<proteinExistence type="predicted"/>